<name>A0ABR3F3G7_9AGAR</name>
<proteinExistence type="predicted"/>
<evidence type="ECO:0000313" key="2">
    <source>
        <dbReference type="EMBL" id="KAL0569758.1"/>
    </source>
</evidence>
<feature type="region of interest" description="Disordered" evidence="1">
    <location>
        <begin position="98"/>
        <end position="154"/>
    </location>
</feature>
<protein>
    <submittedName>
        <fullName evidence="2">Uncharacterized protein</fullName>
    </submittedName>
</protein>
<reference evidence="2 3" key="1">
    <citation type="submission" date="2024-02" db="EMBL/GenBank/DDBJ databases">
        <title>A draft genome for the cacao thread blight pathogen Marasmius crinis-equi.</title>
        <authorList>
            <person name="Cohen S.P."/>
            <person name="Baruah I.K."/>
            <person name="Amoako-Attah I."/>
            <person name="Bukari Y."/>
            <person name="Meinhardt L.W."/>
            <person name="Bailey B.A."/>
        </authorList>
    </citation>
    <scope>NUCLEOTIDE SEQUENCE [LARGE SCALE GENOMIC DNA]</scope>
    <source>
        <strain evidence="2 3">GH-76</strain>
    </source>
</reference>
<evidence type="ECO:0000313" key="3">
    <source>
        <dbReference type="Proteomes" id="UP001465976"/>
    </source>
</evidence>
<keyword evidence="3" id="KW-1185">Reference proteome</keyword>
<gene>
    <name evidence="2" type="ORF">V5O48_012201</name>
</gene>
<accession>A0ABR3F3G7</accession>
<feature type="compositionally biased region" description="Low complexity" evidence="1">
    <location>
        <begin position="113"/>
        <end position="123"/>
    </location>
</feature>
<sequence length="412" mass="46555">MDTDSSHDIHMKVAQQYTGSKNLNALFWDKPKVFDNFCFCFKDASGSGHQSKIRPFKRNNDLDYGDLKNICDLPVNQVTWNYKFRIYIALKEGSPNYVNGKLQDPAEVEESSDGSTSDSSDSDMNTRDEAQPKGDEAEKGKKSLFNPSPSADPKEQFHLTSFAEYNFSQLYNMRAPENQGLSWWPLKPSTSFKGAITIALQVFAQLQKFNKQPSLEQLTSILPECHEDGDFFPALAFLADTAESPEVLLCSLENTKLFHVFQLGPCGLHPIMETTFELWKTLKAHGNLLHTDDYNCTVLAVNSLSIAIRNLLEESKRRMHTDLYALKGFAEFFKELHLPIGLYKLPKAMMEEEYLISQVHPTRLPDAARPVSYFADLLRKDFGSDGTKGTIPDTLLRLGLIVEFAEDMGHLV</sequence>
<evidence type="ECO:0000256" key="1">
    <source>
        <dbReference type="SAM" id="MobiDB-lite"/>
    </source>
</evidence>
<organism evidence="2 3">
    <name type="scientific">Marasmius crinis-equi</name>
    <dbReference type="NCBI Taxonomy" id="585013"/>
    <lineage>
        <taxon>Eukaryota</taxon>
        <taxon>Fungi</taxon>
        <taxon>Dikarya</taxon>
        <taxon>Basidiomycota</taxon>
        <taxon>Agaricomycotina</taxon>
        <taxon>Agaricomycetes</taxon>
        <taxon>Agaricomycetidae</taxon>
        <taxon>Agaricales</taxon>
        <taxon>Marasmiineae</taxon>
        <taxon>Marasmiaceae</taxon>
        <taxon>Marasmius</taxon>
    </lineage>
</organism>
<dbReference type="Proteomes" id="UP001465976">
    <property type="component" value="Unassembled WGS sequence"/>
</dbReference>
<feature type="compositionally biased region" description="Basic and acidic residues" evidence="1">
    <location>
        <begin position="124"/>
        <end position="141"/>
    </location>
</feature>
<comment type="caution">
    <text evidence="2">The sequence shown here is derived from an EMBL/GenBank/DDBJ whole genome shotgun (WGS) entry which is preliminary data.</text>
</comment>
<dbReference type="EMBL" id="JBAHYK010001057">
    <property type="protein sequence ID" value="KAL0569758.1"/>
    <property type="molecule type" value="Genomic_DNA"/>
</dbReference>